<dbReference type="PANTHER" id="PTHR23504">
    <property type="entry name" value="MAJOR FACILITATOR SUPERFAMILY DOMAIN-CONTAINING PROTEIN 10"/>
    <property type="match status" value="1"/>
</dbReference>
<keyword evidence="5 7" id="KW-0472">Membrane</keyword>
<feature type="transmembrane region" description="Helical" evidence="7">
    <location>
        <begin position="371"/>
        <end position="392"/>
    </location>
</feature>
<dbReference type="EMBL" id="CAICTM010000453">
    <property type="protein sequence ID" value="CAB9510814.1"/>
    <property type="molecule type" value="Genomic_DNA"/>
</dbReference>
<feature type="compositionally biased region" description="Basic and acidic residues" evidence="6">
    <location>
        <begin position="1"/>
        <end position="18"/>
    </location>
</feature>
<dbReference type="PROSITE" id="PS50850">
    <property type="entry name" value="MFS"/>
    <property type="match status" value="1"/>
</dbReference>
<feature type="transmembrane region" description="Helical" evidence="7">
    <location>
        <begin position="468"/>
        <end position="488"/>
    </location>
</feature>
<feature type="domain" description="Major facilitator superfamily (MFS) profile" evidence="8">
    <location>
        <begin position="71"/>
        <end position="491"/>
    </location>
</feature>
<dbReference type="SUPFAM" id="SSF103473">
    <property type="entry name" value="MFS general substrate transporter"/>
    <property type="match status" value="1"/>
</dbReference>
<evidence type="ECO:0000313" key="10">
    <source>
        <dbReference type="Proteomes" id="UP001153069"/>
    </source>
</evidence>
<dbReference type="InterPro" id="IPR011701">
    <property type="entry name" value="MFS"/>
</dbReference>
<evidence type="ECO:0000313" key="9">
    <source>
        <dbReference type="EMBL" id="CAB9510814.1"/>
    </source>
</evidence>
<dbReference type="Proteomes" id="UP001153069">
    <property type="component" value="Unassembled WGS sequence"/>
</dbReference>
<feature type="region of interest" description="Disordered" evidence="6">
    <location>
        <begin position="1"/>
        <end position="39"/>
    </location>
</feature>
<feature type="transmembrane region" description="Helical" evidence="7">
    <location>
        <begin position="235"/>
        <end position="257"/>
    </location>
</feature>
<evidence type="ECO:0000256" key="5">
    <source>
        <dbReference type="ARBA" id="ARBA00023136"/>
    </source>
</evidence>
<accession>A0A9N8E330</accession>
<feature type="transmembrane region" description="Helical" evidence="7">
    <location>
        <begin position="178"/>
        <end position="196"/>
    </location>
</feature>
<proteinExistence type="predicted"/>
<evidence type="ECO:0000256" key="2">
    <source>
        <dbReference type="ARBA" id="ARBA00022448"/>
    </source>
</evidence>
<evidence type="ECO:0000256" key="7">
    <source>
        <dbReference type="SAM" id="Phobius"/>
    </source>
</evidence>
<gene>
    <name evidence="9" type="ORF">SEMRO_454_G146280.1</name>
</gene>
<evidence type="ECO:0000256" key="6">
    <source>
        <dbReference type="SAM" id="MobiDB-lite"/>
    </source>
</evidence>
<reference evidence="9" key="1">
    <citation type="submission" date="2020-06" db="EMBL/GenBank/DDBJ databases">
        <authorList>
            <consortium name="Plant Systems Biology data submission"/>
        </authorList>
    </citation>
    <scope>NUCLEOTIDE SEQUENCE</scope>
    <source>
        <strain evidence="9">D6</strain>
    </source>
</reference>
<dbReference type="Gene3D" id="1.20.1250.20">
    <property type="entry name" value="MFS general substrate transporter like domains"/>
    <property type="match status" value="1"/>
</dbReference>
<evidence type="ECO:0000256" key="4">
    <source>
        <dbReference type="ARBA" id="ARBA00022989"/>
    </source>
</evidence>
<evidence type="ECO:0000256" key="1">
    <source>
        <dbReference type="ARBA" id="ARBA00004141"/>
    </source>
</evidence>
<feature type="transmembrane region" description="Helical" evidence="7">
    <location>
        <begin position="398"/>
        <end position="419"/>
    </location>
</feature>
<feature type="transmembrane region" description="Helical" evidence="7">
    <location>
        <begin position="148"/>
        <end position="166"/>
    </location>
</feature>
<feature type="region of interest" description="Disordered" evidence="6">
    <location>
        <begin position="706"/>
        <end position="725"/>
    </location>
</feature>
<dbReference type="PANTHER" id="PTHR23504:SF15">
    <property type="entry name" value="MAJOR FACILITATOR SUPERFAMILY (MFS) PROFILE DOMAIN-CONTAINING PROTEIN"/>
    <property type="match status" value="1"/>
</dbReference>
<comment type="subcellular location">
    <subcellularLocation>
        <location evidence="1">Membrane</location>
        <topology evidence="1">Multi-pass membrane protein</topology>
    </subcellularLocation>
</comment>
<dbReference type="GO" id="GO:0022857">
    <property type="term" value="F:transmembrane transporter activity"/>
    <property type="evidence" value="ECO:0007669"/>
    <property type="project" value="InterPro"/>
</dbReference>
<keyword evidence="3 7" id="KW-0812">Transmembrane</keyword>
<evidence type="ECO:0000256" key="3">
    <source>
        <dbReference type="ARBA" id="ARBA00022692"/>
    </source>
</evidence>
<feature type="transmembrane region" description="Helical" evidence="7">
    <location>
        <begin position="340"/>
        <end position="359"/>
    </location>
</feature>
<dbReference type="OrthoDB" id="10262656at2759"/>
<feature type="transmembrane region" description="Helical" evidence="7">
    <location>
        <begin position="439"/>
        <end position="456"/>
    </location>
</feature>
<dbReference type="AlphaFoldDB" id="A0A9N8E330"/>
<comment type="caution">
    <text evidence="9">The sequence shown here is derived from an EMBL/GenBank/DDBJ whole genome shotgun (WGS) entry which is preliminary data.</text>
</comment>
<keyword evidence="4 7" id="KW-1133">Transmembrane helix</keyword>
<dbReference type="Pfam" id="PF07690">
    <property type="entry name" value="MFS_1"/>
    <property type="match status" value="1"/>
</dbReference>
<dbReference type="GO" id="GO:0016020">
    <property type="term" value="C:membrane"/>
    <property type="evidence" value="ECO:0007669"/>
    <property type="project" value="UniProtKB-SubCell"/>
</dbReference>
<evidence type="ECO:0000259" key="8">
    <source>
        <dbReference type="PROSITE" id="PS50850"/>
    </source>
</evidence>
<keyword evidence="10" id="KW-1185">Reference proteome</keyword>
<organism evidence="9 10">
    <name type="scientific">Seminavis robusta</name>
    <dbReference type="NCBI Taxonomy" id="568900"/>
    <lineage>
        <taxon>Eukaryota</taxon>
        <taxon>Sar</taxon>
        <taxon>Stramenopiles</taxon>
        <taxon>Ochrophyta</taxon>
        <taxon>Bacillariophyta</taxon>
        <taxon>Bacillariophyceae</taxon>
        <taxon>Bacillariophycidae</taxon>
        <taxon>Naviculales</taxon>
        <taxon>Naviculaceae</taxon>
        <taxon>Seminavis</taxon>
    </lineage>
</organism>
<feature type="transmembrane region" description="Helical" evidence="7">
    <location>
        <begin position="119"/>
        <end position="139"/>
    </location>
</feature>
<protein>
    <submittedName>
        <fullName evidence="9">Major facilitator superfamily protein</fullName>
    </submittedName>
</protein>
<sequence>MSDQKLSTDVESDQREVLYEDSAAMASNDPTSGLEEEGGTLYVGMKPPNKKEWWGTRGHELIINEQALNRSLMVLRFGVFADAINATILQPNYPFMVIKDAHPDSFDSTAPFDFSAAQYFLPMSSLLGTALASTVIGYLSDKQGRKPWILACMFMGVAGSIAKYLLRKSYWGFCAANFVNGLFGASLSVAMAYVSDVKPTRAEKDAEIGNMVAFNMIGMTGGGICAILMGTSGLFTPLFIGASMNLLAGSLASFYLIEPKAMLHFLTSDDPIQKELEELEDARAPKEMNWKLVANVLAGALADNFGSSGMLPICLSPLAFTEFYQSFIDKKATPVMTQEAYKWLSVSVAMCVIPGAALSQGVFNKIGPAGGCVMGNALTGVATIALLLIATIEPATTATYAVFFTVLYVAFPMTVISQLSTGPMLDALSPTDKRGFTQGLNVAAMSFASSMSPFILGLLSDSIGTETTIWICVGISFFAALVNLPLVFAKSLKRAPPLAPDFARALKGEDTELVERALRGEWIPLEALERINQERMDTGRHFLVQPIRSYEEDKKDLVLLRQQALADFEYQRNNTATWLRELDTLEKRQEVLEKVNNSRLPEEERLENKEKLGEWFTDYLEGSGYRLDDAPLLWKQLFMKAFPPLIRGDESEVTPENFETTIVSYSKMLSKYLAEKDRPGFNQAFSRRFGQGAAAFGGGARYSALSSGPGAANASLKYRGSTTSC</sequence>
<keyword evidence="2" id="KW-0813">Transport</keyword>
<dbReference type="InterPro" id="IPR020846">
    <property type="entry name" value="MFS_dom"/>
</dbReference>
<feature type="transmembrane region" description="Helical" evidence="7">
    <location>
        <begin position="208"/>
        <end position="229"/>
    </location>
</feature>
<dbReference type="InterPro" id="IPR036259">
    <property type="entry name" value="MFS_trans_sf"/>
</dbReference>
<name>A0A9N8E330_9STRA</name>